<dbReference type="PANTHER" id="PTHR10117">
    <property type="entry name" value="TRANSIENT RECEPTOR POTENTIAL CHANNEL"/>
    <property type="match status" value="1"/>
</dbReference>
<dbReference type="GO" id="GO:0015279">
    <property type="term" value="F:store-operated calcium channel activity"/>
    <property type="evidence" value="ECO:0007669"/>
    <property type="project" value="TreeGrafter"/>
</dbReference>
<evidence type="ECO:0000256" key="10">
    <source>
        <dbReference type="ARBA" id="ARBA00023028"/>
    </source>
</evidence>
<keyword evidence="6" id="KW-0472">Membrane</keyword>
<keyword evidence="8" id="KW-0528">Neurotoxin</keyword>
<dbReference type="OrthoDB" id="6434107at2759"/>
<name>A0A8X6Q1A6_NEPPI</name>
<evidence type="ECO:0000256" key="6">
    <source>
        <dbReference type="ARBA" id="ARBA00022537"/>
    </source>
</evidence>
<evidence type="ECO:0000256" key="9">
    <source>
        <dbReference type="ARBA" id="ARBA00022737"/>
    </source>
</evidence>
<evidence type="ECO:0000256" key="4">
    <source>
        <dbReference type="ARBA" id="ARBA00022483"/>
    </source>
</evidence>
<keyword evidence="5" id="KW-0964">Secreted</keyword>
<dbReference type="InterPro" id="IPR002153">
    <property type="entry name" value="TRPC_channel"/>
</dbReference>
<dbReference type="PROSITE" id="PS50297">
    <property type="entry name" value="ANK_REP_REGION"/>
    <property type="match status" value="1"/>
</dbReference>
<keyword evidence="14" id="KW-0040">ANK repeat</keyword>
<evidence type="ECO:0000259" key="15">
    <source>
        <dbReference type="SMART" id="SM01420"/>
    </source>
</evidence>
<dbReference type="GO" id="GO:0044231">
    <property type="term" value="C:host cell presynaptic membrane"/>
    <property type="evidence" value="ECO:0007669"/>
    <property type="project" value="UniProtKB-KW"/>
</dbReference>
<evidence type="ECO:0000313" key="17">
    <source>
        <dbReference type="Proteomes" id="UP000887013"/>
    </source>
</evidence>
<evidence type="ECO:0000256" key="1">
    <source>
        <dbReference type="ARBA" id="ARBA00004175"/>
    </source>
</evidence>
<feature type="domain" description="Transient receptor ion channel" evidence="15">
    <location>
        <begin position="182"/>
        <end position="244"/>
    </location>
</feature>
<evidence type="ECO:0000256" key="7">
    <source>
        <dbReference type="ARBA" id="ARBA00022656"/>
    </source>
</evidence>
<dbReference type="GO" id="GO:0006887">
    <property type="term" value="P:exocytosis"/>
    <property type="evidence" value="ECO:0007669"/>
    <property type="project" value="UniProtKB-KW"/>
</dbReference>
<keyword evidence="3" id="KW-0813">Transport</keyword>
<dbReference type="GO" id="GO:0034703">
    <property type="term" value="C:cation channel complex"/>
    <property type="evidence" value="ECO:0007669"/>
    <property type="project" value="TreeGrafter"/>
</dbReference>
<dbReference type="GO" id="GO:0044218">
    <property type="term" value="C:other organism cell membrane"/>
    <property type="evidence" value="ECO:0007669"/>
    <property type="project" value="UniProtKB-KW"/>
</dbReference>
<dbReference type="GO" id="GO:0070679">
    <property type="term" value="F:inositol 1,4,5 trisphosphate binding"/>
    <property type="evidence" value="ECO:0007669"/>
    <property type="project" value="TreeGrafter"/>
</dbReference>
<accession>A0A8X6Q1A6</accession>
<dbReference type="GO" id="GO:0005576">
    <property type="term" value="C:extracellular region"/>
    <property type="evidence" value="ECO:0007669"/>
    <property type="project" value="UniProtKB-SubCell"/>
</dbReference>
<keyword evidence="11" id="KW-0406">Ion transport</keyword>
<dbReference type="GO" id="GO:0051480">
    <property type="term" value="P:regulation of cytosolic calcium ion concentration"/>
    <property type="evidence" value="ECO:0007669"/>
    <property type="project" value="TreeGrafter"/>
</dbReference>
<dbReference type="EMBL" id="BMAW01076163">
    <property type="protein sequence ID" value="GFU00247.1"/>
    <property type="molecule type" value="Genomic_DNA"/>
</dbReference>
<dbReference type="Pfam" id="PF08344">
    <property type="entry name" value="TRP_2"/>
    <property type="match status" value="1"/>
</dbReference>
<gene>
    <name evidence="16" type="primary">TRPC3</name>
    <name evidence="16" type="ORF">NPIL_359861</name>
</gene>
<comment type="caution">
    <text evidence="16">The sequence shown here is derived from an EMBL/GenBank/DDBJ whole genome shotgun (WGS) entry which is preliminary data.</text>
</comment>
<evidence type="ECO:0000256" key="5">
    <source>
        <dbReference type="ARBA" id="ARBA00022525"/>
    </source>
</evidence>
<feature type="repeat" description="ANK" evidence="14">
    <location>
        <begin position="147"/>
        <end position="179"/>
    </location>
</feature>
<dbReference type="AlphaFoldDB" id="A0A8X6Q1A6"/>
<protein>
    <submittedName>
        <fullName evidence="16">Short transient receptor potential channel 3</fullName>
    </submittedName>
</protein>
<evidence type="ECO:0000256" key="3">
    <source>
        <dbReference type="ARBA" id="ARBA00022448"/>
    </source>
</evidence>
<organism evidence="16 17">
    <name type="scientific">Nephila pilipes</name>
    <name type="common">Giant wood spider</name>
    <name type="synonym">Nephila maculata</name>
    <dbReference type="NCBI Taxonomy" id="299642"/>
    <lineage>
        <taxon>Eukaryota</taxon>
        <taxon>Metazoa</taxon>
        <taxon>Ecdysozoa</taxon>
        <taxon>Arthropoda</taxon>
        <taxon>Chelicerata</taxon>
        <taxon>Arachnida</taxon>
        <taxon>Araneae</taxon>
        <taxon>Araneomorphae</taxon>
        <taxon>Entelegynae</taxon>
        <taxon>Araneoidea</taxon>
        <taxon>Nephilidae</taxon>
        <taxon>Nephila</taxon>
    </lineage>
</organism>
<evidence type="ECO:0000313" key="16">
    <source>
        <dbReference type="EMBL" id="GFU00247.1"/>
    </source>
</evidence>
<evidence type="ECO:0000256" key="13">
    <source>
        <dbReference type="ARBA" id="ARBA00023303"/>
    </source>
</evidence>
<keyword evidence="6" id="KW-1052">Target cell membrane</keyword>
<keyword evidence="13" id="KW-0407">Ion channel</keyword>
<evidence type="ECO:0000256" key="14">
    <source>
        <dbReference type="PROSITE-ProRule" id="PRU00023"/>
    </source>
</evidence>
<dbReference type="SMART" id="SM01420">
    <property type="entry name" value="TRP_2"/>
    <property type="match status" value="1"/>
</dbReference>
<dbReference type="GO" id="GO:0090729">
    <property type="term" value="F:toxin activity"/>
    <property type="evidence" value="ECO:0007669"/>
    <property type="project" value="UniProtKB-KW"/>
</dbReference>
<keyword evidence="4" id="KW-0268">Exocytosis</keyword>
<dbReference type="PANTHER" id="PTHR10117:SF54">
    <property type="entry name" value="TRANSIENT RECEPTOR POTENTIAL-GAMMA PROTEIN"/>
    <property type="match status" value="1"/>
</dbReference>
<dbReference type="Pfam" id="PF13637">
    <property type="entry name" value="Ank_4"/>
    <property type="match status" value="1"/>
</dbReference>
<keyword evidence="9" id="KW-0677">Repeat</keyword>
<dbReference type="GO" id="GO:0005886">
    <property type="term" value="C:plasma membrane"/>
    <property type="evidence" value="ECO:0007669"/>
    <property type="project" value="TreeGrafter"/>
</dbReference>
<dbReference type="Pfam" id="PF00023">
    <property type="entry name" value="Ank"/>
    <property type="match status" value="1"/>
</dbReference>
<dbReference type="PROSITE" id="PS50088">
    <property type="entry name" value="ANK_REPEAT"/>
    <property type="match status" value="1"/>
</dbReference>
<evidence type="ECO:0000256" key="12">
    <source>
        <dbReference type="ARBA" id="ARBA00023298"/>
    </source>
</evidence>
<keyword evidence="10" id="KW-0638">Presynaptic neurotoxin</keyword>
<comment type="subcellular location">
    <subcellularLocation>
        <location evidence="2">Secreted</location>
    </subcellularLocation>
    <subcellularLocation>
        <location evidence="1">Target cell membrane</location>
    </subcellularLocation>
</comment>
<keyword evidence="12" id="KW-1053">Target membrane</keyword>
<keyword evidence="16" id="KW-0675">Receptor</keyword>
<dbReference type="Gene3D" id="1.25.40.20">
    <property type="entry name" value="Ankyrin repeat-containing domain"/>
    <property type="match status" value="1"/>
</dbReference>
<keyword evidence="7" id="KW-0800">Toxin</keyword>
<evidence type="ECO:0000256" key="2">
    <source>
        <dbReference type="ARBA" id="ARBA00004613"/>
    </source>
</evidence>
<sequence length="250" mass="27826">MAKRPMPINPPAADPKDLPKVSSLEKIEERRASLPLAQLVGNEEKFFEIVERGDVRALETFLKDNRTLNVNCINYKGLSAIHIALKNENMPMVSMLLQRPDVEVKDASLHAVATGDIDLTTTVLDLINQRSRGAEMLGCEDSPDYSPDITPLSLAAQNGDYKMVRMLLGRGHSLEKPHVPSCLCPKCKGLLREFGSSLSRMRLNAYKAISNPTYICQATDDPILYSFLLDNELMKSALMNKEFKVSAFLC</sequence>
<dbReference type="InterPro" id="IPR036770">
    <property type="entry name" value="Ankyrin_rpt-contain_sf"/>
</dbReference>
<dbReference type="InterPro" id="IPR013555">
    <property type="entry name" value="TRP_dom"/>
</dbReference>
<evidence type="ECO:0000256" key="8">
    <source>
        <dbReference type="ARBA" id="ARBA00022699"/>
    </source>
</evidence>
<dbReference type="SUPFAM" id="SSF48403">
    <property type="entry name" value="Ankyrin repeat"/>
    <property type="match status" value="1"/>
</dbReference>
<keyword evidence="17" id="KW-1185">Reference proteome</keyword>
<evidence type="ECO:0000256" key="11">
    <source>
        <dbReference type="ARBA" id="ARBA00023065"/>
    </source>
</evidence>
<proteinExistence type="predicted"/>
<dbReference type="SMART" id="SM00248">
    <property type="entry name" value="ANK"/>
    <property type="match status" value="2"/>
</dbReference>
<dbReference type="Proteomes" id="UP000887013">
    <property type="component" value="Unassembled WGS sequence"/>
</dbReference>
<dbReference type="InterPro" id="IPR002110">
    <property type="entry name" value="Ankyrin_rpt"/>
</dbReference>
<reference evidence="16" key="1">
    <citation type="submission" date="2020-08" db="EMBL/GenBank/DDBJ databases">
        <title>Multicomponent nature underlies the extraordinary mechanical properties of spider dragline silk.</title>
        <authorList>
            <person name="Kono N."/>
            <person name="Nakamura H."/>
            <person name="Mori M."/>
            <person name="Yoshida Y."/>
            <person name="Ohtoshi R."/>
            <person name="Malay A.D."/>
            <person name="Moran D.A.P."/>
            <person name="Tomita M."/>
            <person name="Numata K."/>
            <person name="Arakawa K."/>
        </authorList>
    </citation>
    <scope>NUCLEOTIDE SEQUENCE</scope>
</reference>